<dbReference type="InterPro" id="IPR010559">
    <property type="entry name" value="Sig_transdc_His_kin_internal"/>
</dbReference>
<evidence type="ECO:0000259" key="2">
    <source>
        <dbReference type="Pfam" id="PF06580"/>
    </source>
</evidence>
<dbReference type="EMBL" id="MSCM01000001">
    <property type="protein sequence ID" value="PQJ82964.1"/>
    <property type="molecule type" value="Genomic_DNA"/>
</dbReference>
<evidence type="ECO:0000313" key="3">
    <source>
        <dbReference type="EMBL" id="PQJ82964.1"/>
    </source>
</evidence>
<dbReference type="PANTHER" id="PTHR34220">
    <property type="entry name" value="SENSOR HISTIDINE KINASE YPDA"/>
    <property type="match status" value="1"/>
</dbReference>
<dbReference type="SUPFAM" id="SSF55874">
    <property type="entry name" value="ATPase domain of HSP90 chaperone/DNA topoisomerase II/histidine kinase"/>
    <property type="match status" value="1"/>
</dbReference>
<dbReference type="InterPro" id="IPR050640">
    <property type="entry name" value="Bact_2-comp_sensor_kinase"/>
</dbReference>
<name>A0A2S7WZG4_9FLAO</name>
<dbReference type="Gene3D" id="3.30.565.10">
    <property type="entry name" value="Histidine kinase-like ATPase, C-terminal domain"/>
    <property type="match status" value="1"/>
</dbReference>
<evidence type="ECO:0000313" key="4">
    <source>
        <dbReference type="Proteomes" id="UP000239068"/>
    </source>
</evidence>
<gene>
    <name evidence="3" type="ORF">BTO16_04030</name>
</gene>
<dbReference type="PANTHER" id="PTHR34220:SF7">
    <property type="entry name" value="SENSOR HISTIDINE KINASE YPDA"/>
    <property type="match status" value="1"/>
</dbReference>
<protein>
    <recommendedName>
        <fullName evidence="2">Signal transduction histidine kinase internal region domain-containing protein</fullName>
    </recommendedName>
</protein>
<feature type="transmembrane region" description="Helical" evidence="1">
    <location>
        <begin position="6"/>
        <end position="26"/>
    </location>
</feature>
<dbReference type="Proteomes" id="UP000239068">
    <property type="component" value="Unassembled WGS sequence"/>
</dbReference>
<reference evidence="3 4" key="1">
    <citation type="submission" date="2016-12" db="EMBL/GenBank/DDBJ databases">
        <title>Trade-off between light-utilization and light-protection in marine flavobacteria.</title>
        <authorList>
            <person name="Kumagai Y."/>
            <person name="Yoshizawa S."/>
            <person name="Kogure K."/>
            <person name="Iwasaki W."/>
        </authorList>
    </citation>
    <scope>NUCLEOTIDE SEQUENCE [LARGE SCALE GENOMIC DNA]</scope>
    <source>
        <strain evidence="3 4">ATCC 43844</strain>
    </source>
</reference>
<dbReference type="GO" id="GO:0000155">
    <property type="term" value="F:phosphorelay sensor kinase activity"/>
    <property type="evidence" value="ECO:0007669"/>
    <property type="project" value="InterPro"/>
</dbReference>
<keyword evidence="4" id="KW-1185">Reference proteome</keyword>
<dbReference type="InterPro" id="IPR036890">
    <property type="entry name" value="HATPase_C_sf"/>
</dbReference>
<comment type="caution">
    <text evidence="3">The sequence shown here is derived from an EMBL/GenBank/DDBJ whole genome shotgun (WGS) entry which is preliminary data.</text>
</comment>
<dbReference type="AlphaFoldDB" id="A0A2S7WZG4"/>
<dbReference type="Pfam" id="PF06580">
    <property type="entry name" value="His_kinase"/>
    <property type="match status" value="1"/>
</dbReference>
<proteinExistence type="predicted"/>
<keyword evidence="1" id="KW-0472">Membrane</keyword>
<keyword evidence="1" id="KW-1133">Transmembrane helix</keyword>
<accession>A0A2S7WZG4</accession>
<evidence type="ECO:0000256" key="1">
    <source>
        <dbReference type="SAM" id="Phobius"/>
    </source>
</evidence>
<organism evidence="3 4">
    <name type="scientific">Polaribacter glomeratus</name>
    <dbReference type="NCBI Taxonomy" id="102"/>
    <lineage>
        <taxon>Bacteria</taxon>
        <taxon>Pseudomonadati</taxon>
        <taxon>Bacteroidota</taxon>
        <taxon>Flavobacteriia</taxon>
        <taxon>Flavobacteriales</taxon>
        <taxon>Flavobacteriaceae</taxon>
    </lineage>
</organism>
<feature type="domain" description="Signal transduction histidine kinase internal region" evidence="2">
    <location>
        <begin position="51"/>
        <end position="128"/>
    </location>
</feature>
<keyword evidence="1" id="KW-0812">Transmembrane</keyword>
<dbReference type="GO" id="GO:0016020">
    <property type="term" value="C:membrane"/>
    <property type="evidence" value="ECO:0007669"/>
    <property type="project" value="InterPro"/>
</dbReference>
<sequence>MPLWYQTIIFKATLLLFFLILLVLTYKLNKKRIEKNANQKANQLQKLAENELYALRSQMNPHFVFNSLNSIQYYIANNEIEVSEKYLVKFSQLIRMFLSFSSEKNISLKEEIKLLSNYLEIETMRFGKGLQSEIYLDERLKLTTLIPSMLLQPIVENAVNHGVFHNNKKGTIKLAFNYIDKKTFKVLIEDDGVGFKRSKEIKLQSIKKHSSRSTQILTDRIELLNASKEWLITHKIIDLSNSDATKSGTKVILTLKKRL</sequence>